<protein>
    <submittedName>
        <fullName evidence="1">Uncharacterized protein</fullName>
    </submittedName>
</protein>
<dbReference type="Proteomes" id="UP000295444">
    <property type="component" value="Unassembled WGS sequence"/>
</dbReference>
<dbReference type="EMBL" id="SNXZ01000002">
    <property type="protein sequence ID" value="TDQ01453.1"/>
    <property type="molecule type" value="Genomic_DNA"/>
</dbReference>
<gene>
    <name evidence="1" type="ORF">EV186_1021321</name>
</gene>
<accession>A0A4R6SIF8</accession>
<dbReference type="AlphaFoldDB" id="A0A4R6SIF8"/>
<reference evidence="1 2" key="1">
    <citation type="submission" date="2019-03" db="EMBL/GenBank/DDBJ databases">
        <title>Genomic Encyclopedia of Type Strains, Phase IV (KMG-IV): sequencing the most valuable type-strain genomes for metagenomic binning, comparative biology and taxonomic classification.</title>
        <authorList>
            <person name="Goeker M."/>
        </authorList>
    </citation>
    <scope>NUCLEOTIDE SEQUENCE [LARGE SCALE GENOMIC DNA]</scope>
    <source>
        <strain evidence="1 2">DSM 45361</strain>
    </source>
</reference>
<comment type="caution">
    <text evidence="1">The sequence shown here is derived from an EMBL/GenBank/DDBJ whole genome shotgun (WGS) entry which is preliminary data.</text>
</comment>
<sequence>MTAPHDIEFDQVAPPEQRRKAARAVATLATDAEDCAQLLAMLGLTAADGLSKGRPARKRRAA</sequence>
<evidence type="ECO:0000313" key="2">
    <source>
        <dbReference type="Proteomes" id="UP000295444"/>
    </source>
</evidence>
<dbReference type="RefSeq" id="WP_133850034.1">
    <property type="nucleotide sequence ID" value="NZ_SNXZ01000002.1"/>
</dbReference>
<name>A0A4R6SIF8_LABRH</name>
<proteinExistence type="predicted"/>
<keyword evidence="2" id="KW-1185">Reference proteome</keyword>
<organism evidence="1 2">
    <name type="scientific">Labedaea rhizosphaerae</name>
    <dbReference type="NCBI Taxonomy" id="598644"/>
    <lineage>
        <taxon>Bacteria</taxon>
        <taxon>Bacillati</taxon>
        <taxon>Actinomycetota</taxon>
        <taxon>Actinomycetes</taxon>
        <taxon>Pseudonocardiales</taxon>
        <taxon>Pseudonocardiaceae</taxon>
        <taxon>Labedaea</taxon>
    </lineage>
</organism>
<evidence type="ECO:0000313" key="1">
    <source>
        <dbReference type="EMBL" id="TDQ01453.1"/>
    </source>
</evidence>